<dbReference type="EMBL" id="FNEK01000014">
    <property type="protein sequence ID" value="SDJ23907.1"/>
    <property type="molecule type" value="Genomic_DNA"/>
</dbReference>
<keyword evidence="3" id="KW-1185">Reference proteome</keyword>
<dbReference type="OrthoDB" id="8480939at2"/>
<dbReference type="AlphaFoldDB" id="A0A1G8S3X2"/>
<keyword evidence="1" id="KW-0732">Signal</keyword>
<protein>
    <recommendedName>
        <fullName evidence="4">Tetratricopeptide repeat-containing protein</fullName>
    </recommendedName>
</protein>
<feature type="signal peptide" evidence="1">
    <location>
        <begin position="1"/>
        <end position="23"/>
    </location>
</feature>
<proteinExistence type="predicted"/>
<name>A0A1G8S3X2_9RHOB</name>
<sequence length="83" mass="9166">MTRFKKAIIPVTFFLAFAAPAYAFHCPADMAEIDKALASSPMIPEGDMAKVKEFRAMGQQLHESGRHQESVDTLQKAKDLLGI</sequence>
<evidence type="ECO:0008006" key="4">
    <source>
        <dbReference type="Google" id="ProtNLM"/>
    </source>
</evidence>
<dbReference type="STRING" id="571298.SAMN04488026_101451"/>
<organism evidence="2 3">
    <name type="scientific">Aliiruegeria lutimaris</name>
    <dbReference type="NCBI Taxonomy" id="571298"/>
    <lineage>
        <taxon>Bacteria</taxon>
        <taxon>Pseudomonadati</taxon>
        <taxon>Pseudomonadota</taxon>
        <taxon>Alphaproteobacteria</taxon>
        <taxon>Rhodobacterales</taxon>
        <taxon>Roseobacteraceae</taxon>
        <taxon>Aliiruegeria</taxon>
    </lineage>
</organism>
<dbReference type="Proteomes" id="UP000199382">
    <property type="component" value="Unassembled WGS sequence"/>
</dbReference>
<reference evidence="2 3" key="1">
    <citation type="submission" date="2016-10" db="EMBL/GenBank/DDBJ databases">
        <authorList>
            <person name="de Groot N.N."/>
        </authorList>
    </citation>
    <scope>NUCLEOTIDE SEQUENCE [LARGE SCALE GENOMIC DNA]</scope>
    <source>
        <strain evidence="2 3">DSM 25294</strain>
    </source>
</reference>
<evidence type="ECO:0000313" key="3">
    <source>
        <dbReference type="Proteomes" id="UP000199382"/>
    </source>
</evidence>
<accession>A0A1G8S3X2</accession>
<dbReference type="RefSeq" id="WP_093153725.1">
    <property type="nucleotide sequence ID" value="NZ_FNEK01000014.1"/>
</dbReference>
<evidence type="ECO:0000313" key="2">
    <source>
        <dbReference type="EMBL" id="SDJ23907.1"/>
    </source>
</evidence>
<gene>
    <name evidence="2" type="ORF">SAMN04488026_101451</name>
</gene>
<feature type="chain" id="PRO_5011787284" description="Tetratricopeptide repeat-containing protein" evidence="1">
    <location>
        <begin position="24"/>
        <end position="83"/>
    </location>
</feature>
<evidence type="ECO:0000256" key="1">
    <source>
        <dbReference type="SAM" id="SignalP"/>
    </source>
</evidence>